<dbReference type="OrthoDB" id="2100128at2759"/>
<evidence type="ECO:0000256" key="1">
    <source>
        <dbReference type="SAM" id="MobiDB-lite"/>
    </source>
</evidence>
<evidence type="ECO:0000313" key="2">
    <source>
        <dbReference type="EMBL" id="OBZ88457.1"/>
    </source>
</evidence>
<comment type="caution">
    <text evidence="2">The sequence shown here is derived from an EMBL/GenBank/DDBJ whole genome shotgun (WGS) entry which is preliminary data.</text>
</comment>
<sequence length="337" mass="39126">MSNKKAPIEGLTIRIWDLDNEVEKSDVNNRGSRGYREYTEQIGSDKLKHNVHKFNNDKNEEENQGLKKSTRDWTAEKEKANSVEELSLVSRSDNTNPKQSLKSVELQHELWSLILSKVSQIEDDFDPKAWSPIVDLLRKLREGVYASEWSRGDYDFAIKVFELSVDCCIKAGRFEELSKSLLGLMDQLYAIKKEAVQPYYTVLDIIYQCCHTQNPKAANRRITLVSLDTNEGVFGRSLIKSVVNNNPIRYFEHYHYNPYPTFKLLMTKYNDSMRILAIEMLCKAYLSAPIAWVGKWIGIYHDNGEVLKEMERLIQPTCIKSIDYDAQVVYFLKKSKR</sequence>
<dbReference type="InParanoid" id="A0A1C7NH81"/>
<dbReference type="Proteomes" id="UP000093000">
    <property type="component" value="Unassembled WGS sequence"/>
</dbReference>
<proteinExistence type="predicted"/>
<keyword evidence="3" id="KW-1185">Reference proteome</keyword>
<feature type="compositionally biased region" description="Basic and acidic residues" evidence="1">
    <location>
        <begin position="69"/>
        <end position="78"/>
    </location>
</feature>
<dbReference type="PANTHER" id="PTHR39398:SF1">
    <property type="entry name" value="CSN8_PSMD8_EIF3K DOMAIN-CONTAINING PROTEIN"/>
    <property type="match status" value="1"/>
</dbReference>
<gene>
    <name evidence="2" type="ORF">A0J61_03489</name>
</gene>
<evidence type="ECO:0000313" key="3">
    <source>
        <dbReference type="Proteomes" id="UP000093000"/>
    </source>
</evidence>
<dbReference type="STRING" id="101091.A0A1C7NH81"/>
<accession>A0A1C7NH81</accession>
<feature type="region of interest" description="Disordered" evidence="1">
    <location>
        <begin position="26"/>
        <end position="78"/>
    </location>
</feature>
<organism evidence="2 3">
    <name type="scientific">Choanephora cucurbitarum</name>
    <dbReference type="NCBI Taxonomy" id="101091"/>
    <lineage>
        <taxon>Eukaryota</taxon>
        <taxon>Fungi</taxon>
        <taxon>Fungi incertae sedis</taxon>
        <taxon>Mucoromycota</taxon>
        <taxon>Mucoromycotina</taxon>
        <taxon>Mucoromycetes</taxon>
        <taxon>Mucorales</taxon>
        <taxon>Mucorineae</taxon>
        <taxon>Choanephoraceae</taxon>
        <taxon>Choanephoroideae</taxon>
        <taxon>Choanephora</taxon>
    </lineage>
</organism>
<feature type="compositionally biased region" description="Basic and acidic residues" evidence="1">
    <location>
        <begin position="34"/>
        <end position="58"/>
    </location>
</feature>
<protein>
    <submittedName>
        <fullName evidence="2">Uncharacterized protein</fullName>
    </submittedName>
</protein>
<dbReference type="AlphaFoldDB" id="A0A1C7NH81"/>
<dbReference type="PANTHER" id="PTHR39398">
    <property type="entry name" value="YALI0F14311P"/>
    <property type="match status" value="1"/>
</dbReference>
<reference evidence="2 3" key="1">
    <citation type="submission" date="2016-03" db="EMBL/GenBank/DDBJ databases">
        <title>Choanephora cucurbitarum.</title>
        <authorList>
            <person name="Min B."/>
            <person name="Park H."/>
            <person name="Park J.-H."/>
            <person name="Shin H.-D."/>
            <person name="Choi I.-G."/>
        </authorList>
    </citation>
    <scope>NUCLEOTIDE SEQUENCE [LARGE SCALE GENOMIC DNA]</scope>
    <source>
        <strain evidence="2 3">KUS-F28377</strain>
    </source>
</reference>
<dbReference type="EMBL" id="LUGH01000151">
    <property type="protein sequence ID" value="OBZ88457.1"/>
    <property type="molecule type" value="Genomic_DNA"/>
</dbReference>
<name>A0A1C7NH81_9FUNG</name>